<accession>A0A067RFQ4</accession>
<sequence>MVLCFRSGVLAVNYQSSDSAKTRSTGSGEDGALKSKIRPVYNKTIANKKDSTSVAVRIGGYDTKANAVDMVLLNILPGNNLVLRMFCQKGSLERSYTDSESLIAKNC</sequence>
<proteinExistence type="predicted"/>
<gene>
    <name evidence="1" type="ORF">L798_12810</name>
</gene>
<keyword evidence="2" id="KW-1185">Reference proteome</keyword>
<dbReference type="EMBL" id="KK852498">
    <property type="protein sequence ID" value="KDR22676.1"/>
    <property type="molecule type" value="Genomic_DNA"/>
</dbReference>
<organism evidence="1 2">
    <name type="scientific">Zootermopsis nevadensis</name>
    <name type="common">Dampwood termite</name>
    <dbReference type="NCBI Taxonomy" id="136037"/>
    <lineage>
        <taxon>Eukaryota</taxon>
        <taxon>Metazoa</taxon>
        <taxon>Ecdysozoa</taxon>
        <taxon>Arthropoda</taxon>
        <taxon>Hexapoda</taxon>
        <taxon>Insecta</taxon>
        <taxon>Pterygota</taxon>
        <taxon>Neoptera</taxon>
        <taxon>Polyneoptera</taxon>
        <taxon>Dictyoptera</taxon>
        <taxon>Blattodea</taxon>
        <taxon>Blattoidea</taxon>
        <taxon>Termitoidae</taxon>
        <taxon>Termopsidae</taxon>
        <taxon>Zootermopsis</taxon>
    </lineage>
</organism>
<evidence type="ECO:0000313" key="2">
    <source>
        <dbReference type="Proteomes" id="UP000027135"/>
    </source>
</evidence>
<dbReference type="AlphaFoldDB" id="A0A067RFQ4"/>
<evidence type="ECO:0000313" key="1">
    <source>
        <dbReference type="EMBL" id="KDR22676.1"/>
    </source>
</evidence>
<protein>
    <submittedName>
        <fullName evidence="1">Uncharacterized protein</fullName>
    </submittedName>
</protein>
<name>A0A067RFQ4_ZOONE</name>
<reference evidence="1 2" key="1">
    <citation type="journal article" date="2014" name="Nat. Commun.">
        <title>Molecular traces of alternative social organization in a termite genome.</title>
        <authorList>
            <person name="Terrapon N."/>
            <person name="Li C."/>
            <person name="Robertson H.M."/>
            <person name="Ji L."/>
            <person name="Meng X."/>
            <person name="Booth W."/>
            <person name="Chen Z."/>
            <person name="Childers C.P."/>
            <person name="Glastad K.M."/>
            <person name="Gokhale K."/>
            <person name="Gowin J."/>
            <person name="Gronenberg W."/>
            <person name="Hermansen R.A."/>
            <person name="Hu H."/>
            <person name="Hunt B.G."/>
            <person name="Huylmans A.K."/>
            <person name="Khalil S.M."/>
            <person name="Mitchell R.D."/>
            <person name="Munoz-Torres M.C."/>
            <person name="Mustard J.A."/>
            <person name="Pan H."/>
            <person name="Reese J.T."/>
            <person name="Scharf M.E."/>
            <person name="Sun F."/>
            <person name="Vogel H."/>
            <person name="Xiao J."/>
            <person name="Yang W."/>
            <person name="Yang Z."/>
            <person name="Yang Z."/>
            <person name="Zhou J."/>
            <person name="Zhu J."/>
            <person name="Brent C.S."/>
            <person name="Elsik C.G."/>
            <person name="Goodisman M.A."/>
            <person name="Liberles D.A."/>
            <person name="Roe R.M."/>
            <person name="Vargo E.L."/>
            <person name="Vilcinskas A."/>
            <person name="Wang J."/>
            <person name="Bornberg-Bauer E."/>
            <person name="Korb J."/>
            <person name="Zhang G."/>
            <person name="Liebig J."/>
        </authorList>
    </citation>
    <scope>NUCLEOTIDE SEQUENCE [LARGE SCALE GENOMIC DNA]</scope>
    <source>
        <tissue evidence="1">Whole organism</tissue>
    </source>
</reference>
<dbReference type="InParanoid" id="A0A067RFQ4"/>
<dbReference type="Proteomes" id="UP000027135">
    <property type="component" value="Unassembled WGS sequence"/>
</dbReference>